<comment type="caution">
    <text evidence="3">The sequence shown here is derived from an EMBL/GenBank/DDBJ whole genome shotgun (WGS) entry which is preliminary data.</text>
</comment>
<evidence type="ECO:0000256" key="1">
    <source>
        <dbReference type="SAM" id="MobiDB-lite"/>
    </source>
</evidence>
<evidence type="ECO:0000313" key="3">
    <source>
        <dbReference type="EMBL" id="RLV48519.1"/>
    </source>
</evidence>
<sequence length="169" mass="17975">MMRLSLVLSAAALVLVAGCGSSGASAEKSASASPSSTPSASVTPRYPTEWMLDATTRWRLRDSGKYGAFKAVTKNGRRWTGDPRLYEKACGASFLVDGDTPNLEKPVSGTSGRSYYAWLQSDPGRWSAFNAWLQDPAVVYSLSDGLTAPLNTYVGTDKDCKDPSGGYAS</sequence>
<organism evidence="3 4">
    <name type="scientific">Nocardioides mangrovicus</name>
    <dbReference type="NCBI Taxonomy" id="2478913"/>
    <lineage>
        <taxon>Bacteria</taxon>
        <taxon>Bacillati</taxon>
        <taxon>Actinomycetota</taxon>
        <taxon>Actinomycetes</taxon>
        <taxon>Propionibacteriales</taxon>
        <taxon>Nocardioidaceae</taxon>
        <taxon>Nocardioides</taxon>
    </lineage>
</organism>
<evidence type="ECO:0008006" key="5">
    <source>
        <dbReference type="Google" id="ProtNLM"/>
    </source>
</evidence>
<accession>A0A3L8P1P2</accession>
<evidence type="ECO:0000256" key="2">
    <source>
        <dbReference type="SAM" id="SignalP"/>
    </source>
</evidence>
<dbReference type="Proteomes" id="UP000281708">
    <property type="component" value="Unassembled WGS sequence"/>
</dbReference>
<dbReference type="AlphaFoldDB" id="A0A3L8P1P2"/>
<keyword evidence="2" id="KW-0732">Signal</keyword>
<name>A0A3L8P1P2_9ACTN</name>
<feature type="compositionally biased region" description="Low complexity" evidence="1">
    <location>
        <begin position="24"/>
        <end position="41"/>
    </location>
</feature>
<dbReference type="EMBL" id="RDBE01000009">
    <property type="protein sequence ID" value="RLV48519.1"/>
    <property type="molecule type" value="Genomic_DNA"/>
</dbReference>
<evidence type="ECO:0000313" key="4">
    <source>
        <dbReference type="Proteomes" id="UP000281708"/>
    </source>
</evidence>
<proteinExistence type="predicted"/>
<keyword evidence="4" id="KW-1185">Reference proteome</keyword>
<reference evidence="3 4" key="1">
    <citation type="submission" date="2018-10" db="EMBL/GenBank/DDBJ databases">
        <title>Marmoricola sp. 4Q3S-7 whole genome shotgun sequence.</title>
        <authorList>
            <person name="Li F."/>
        </authorList>
    </citation>
    <scope>NUCLEOTIDE SEQUENCE [LARGE SCALE GENOMIC DNA]</scope>
    <source>
        <strain evidence="3 4">4Q3S-7</strain>
    </source>
</reference>
<gene>
    <name evidence="3" type="ORF">D9V37_14180</name>
</gene>
<feature type="signal peptide" evidence="2">
    <location>
        <begin position="1"/>
        <end position="26"/>
    </location>
</feature>
<dbReference type="PROSITE" id="PS51257">
    <property type="entry name" value="PROKAR_LIPOPROTEIN"/>
    <property type="match status" value="1"/>
</dbReference>
<feature type="region of interest" description="Disordered" evidence="1">
    <location>
        <begin position="24"/>
        <end position="43"/>
    </location>
</feature>
<protein>
    <recommendedName>
        <fullName evidence="5">Lipoprotein</fullName>
    </recommendedName>
</protein>
<feature type="chain" id="PRO_5018059932" description="Lipoprotein" evidence="2">
    <location>
        <begin position="27"/>
        <end position="169"/>
    </location>
</feature>